<name>A0A0L0DHH1_THETB</name>
<dbReference type="Pfam" id="PF13430">
    <property type="entry name" value="DUF4112"/>
    <property type="match status" value="1"/>
</dbReference>
<proteinExistence type="predicted"/>
<dbReference type="PANTHER" id="PTHR35519:SF2">
    <property type="entry name" value="PH DOMAIN PROTEIN"/>
    <property type="match status" value="1"/>
</dbReference>
<dbReference type="STRING" id="461836.A0A0L0DHH1"/>
<keyword evidence="3" id="KW-1185">Reference proteome</keyword>
<evidence type="ECO:0000313" key="3">
    <source>
        <dbReference type="Proteomes" id="UP000054408"/>
    </source>
</evidence>
<accession>A0A0L0DHH1</accession>
<keyword evidence="1" id="KW-0472">Membrane</keyword>
<evidence type="ECO:0008006" key="4">
    <source>
        <dbReference type="Google" id="ProtNLM"/>
    </source>
</evidence>
<evidence type="ECO:0000256" key="1">
    <source>
        <dbReference type="SAM" id="Phobius"/>
    </source>
</evidence>
<dbReference type="GeneID" id="25566577"/>
<evidence type="ECO:0000313" key="2">
    <source>
        <dbReference type="EMBL" id="KNC51655.1"/>
    </source>
</evidence>
<reference evidence="2 3" key="1">
    <citation type="submission" date="2010-05" db="EMBL/GenBank/DDBJ databases">
        <title>The Genome Sequence of Thecamonas trahens ATCC 50062.</title>
        <authorList>
            <consortium name="The Broad Institute Genome Sequencing Platform"/>
            <person name="Russ C."/>
            <person name="Cuomo C."/>
            <person name="Shea T."/>
            <person name="Young S.K."/>
            <person name="Zeng Q."/>
            <person name="Koehrsen M."/>
            <person name="Haas B."/>
            <person name="Borodovsky M."/>
            <person name="Guigo R."/>
            <person name="Alvarado L."/>
            <person name="Berlin A."/>
            <person name="Bochicchio J."/>
            <person name="Borenstein D."/>
            <person name="Chapman S."/>
            <person name="Chen Z."/>
            <person name="Freedman E."/>
            <person name="Gellesch M."/>
            <person name="Goldberg J."/>
            <person name="Griggs A."/>
            <person name="Gujja S."/>
            <person name="Heilman E."/>
            <person name="Heiman D."/>
            <person name="Hepburn T."/>
            <person name="Howarth C."/>
            <person name="Jen D."/>
            <person name="Larson L."/>
            <person name="Mehta T."/>
            <person name="Park D."/>
            <person name="Pearson M."/>
            <person name="Roberts A."/>
            <person name="Saif S."/>
            <person name="Shenoy N."/>
            <person name="Sisk P."/>
            <person name="Stolte C."/>
            <person name="Sykes S."/>
            <person name="Thomson T."/>
            <person name="Walk T."/>
            <person name="White J."/>
            <person name="Yandava C."/>
            <person name="Burger G."/>
            <person name="Gray M.W."/>
            <person name="Holland P.W.H."/>
            <person name="King N."/>
            <person name="Lang F.B.F."/>
            <person name="Roger A.J."/>
            <person name="Ruiz-Trillo I."/>
            <person name="Lander E."/>
            <person name="Nusbaum C."/>
        </authorList>
    </citation>
    <scope>NUCLEOTIDE SEQUENCE [LARGE SCALE GENOMIC DNA]</scope>
    <source>
        <strain evidence="2 3">ATCC 50062</strain>
    </source>
</reference>
<feature type="transmembrane region" description="Helical" evidence="1">
    <location>
        <begin position="60"/>
        <end position="85"/>
    </location>
</feature>
<dbReference type="Proteomes" id="UP000054408">
    <property type="component" value="Unassembled WGS sequence"/>
</dbReference>
<gene>
    <name evidence="2" type="ORF">AMSG_07718</name>
</gene>
<dbReference type="InterPro" id="IPR025187">
    <property type="entry name" value="DUF4112"/>
</dbReference>
<dbReference type="RefSeq" id="XP_013755793.1">
    <property type="nucleotide sequence ID" value="XM_013900339.1"/>
</dbReference>
<keyword evidence="1" id="KW-0812">Transmembrane</keyword>
<dbReference type="AlphaFoldDB" id="A0A0L0DHH1"/>
<dbReference type="PANTHER" id="PTHR35519">
    <property type="entry name" value="MEMBRANE PROTEINS"/>
    <property type="match status" value="1"/>
</dbReference>
<protein>
    <recommendedName>
        <fullName evidence="4">DUF4112 domain-containing protein</fullName>
    </recommendedName>
</protein>
<dbReference type="OrthoDB" id="2103474at2759"/>
<sequence>MAADGSSSSSGVFSIPDELEEMLDDISKKSMEFAEELSEKLDTKYNCCGVNFGFDPILGLIPLVGDAVAVFIAGSLVLRSVVLGLPKCKLFHMGYNIGTDALLGACPILGDIFDVSFKANVKNTEVLRKFLAKHGGAPNADQMDGTEDPKCCPCGCC</sequence>
<organism evidence="2 3">
    <name type="scientific">Thecamonas trahens ATCC 50062</name>
    <dbReference type="NCBI Taxonomy" id="461836"/>
    <lineage>
        <taxon>Eukaryota</taxon>
        <taxon>Apusozoa</taxon>
        <taxon>Apusomonadida</taxon>
        <taxon>Apusomonadidae</taxon>
        <taxon>Thecamonas</taxon>
    </lineage>
</organism>
<keyword evidence="1" id="KW-1133">Transmembrane helix</keyword>
<dbReference type="EMBL" id="GL349469">
    <property type="protein sequence ID" value="KNC51655.1"/>
    <property type="molecule type" value="Genomic_DNA"/>
</dbReference>
<dbReference type="eggNOG" id="ENOG502S45T">
    <property type="taxonomic scope" value="Eukaryota"/>
</dbReference>